<dbReference type="Gene3D" id="3.30.70.100">
    <property type="match status" value="1"/>
</dbReference>
<name>A0A126V1J6_9RHOB</name>
<dbReference type="InterPro" id="IPR011008">
    <property type="entry name" value="Dimeric_a/b-barrel"/>
</dbReference>
<dbReference type="OrthoDB" id="9816070at2"/>
<dbReference type="Pfam" id="PF07876">
    <property type="entry name" value="Dabb"/>
    <property type="match status" value="1"/>
</dbReference>
<gene>
    <name evidence="2" type="ORF">RC74_13840</name>
</gene>
<organism evidence="2 3">
    <name type="scientific">Falsihalocynthiibacter arcticus</name>
    <dbReference type="NCBI Taxonomy" id="1579316"/>
    <lineage>
        <taxon>Bacteria</taxon>
        <taxon>Pseudomonadati</taxon>
        <taxon>Pseudomonadota</taxon>
        <taxon>Alphaproteobacteria</taxon>
        <taxon>Rhodobacterales</taxon>
        <taxon>Roseobacteraceae</taxon>
        <taxon>Falsihalocynthiibacter</taxon>
    </lineage>
</organism>
<reference evidence="2 3" key="1">
    <citation type="submission" date="2016-02" db="EMBL/GenBank/DDBJ databases">
        <title>Complete genome sequence of Halocynthiibacter arcticus PAMC 20958t from arctic marine sediment.</title>
        <authorList>
            <person name="Lee Y.M."/>
            <person name="Baek K."/>
            <person name="Lee H.K."/>
            <person name="Shin S.C."/>
        </authorList>
    </citation>
    <scope>NUCLEOTIDE SEQUENCE [LARGE SCALE GENOMIC DNA]</scope>
    <source>
        <strain evidence="2">PAMC 20958</strain>
    </source>
</reference>
<dbReference type="RefSeq" id="WP_039000409.1">
    <property type="nucleotide sequence ID" value="NZ_CP014327.1"/>
</dbReference>
<dbReference type="KEGG" id="hat:RC74_13840"/>
<dbReference type="PROSITE" id="PS51502">
    <property type="entry name" value="S_R_A_B_BARREL"/>
    <property type="match status" value="1"/>
</dbReference>
<dbReference type="SUPFAM" id="SSF54909">
    <property type="entry name" value="Dimeric alpha+beta barrel"/>
    <property type="match status" value="1"/>
</dbReference>
<protein>
    <recommendedName>
        <fullName evidence="1">Stress-response A/B barrel domain-containing protein</fullName>
    </recommendedName>
</protein>
<evidence type="ECO:0000313" key="2">
    <source>
        <dbReference type="EMBL" id="AML52208.1"/>
    </source>
</evidence>
<dbReference type="STRING" id="1579316.RC74_13840"/>
<evidence type="ECO:0000259" key="1">
    <source>
        <dbReference type="PROSITE" id="PS51502"/>
    </source>
</evidence>
<sequence>MLKHCVFVDFQPQYTQEERDAVLAGFAEVAADVPGMLDYCFGPNLDFENKSPAYRDGFVVTFENRDALLAYANHPHHMALGARMVAMCNGGYDGIIVFDLSV</sequence>
<keyword evidence="3" id="KW-1185">Reference proteome</keyword>
<dbReference type="EMBL" id="CP014327">
    <property type="protein sequence ID" value="AML52208.1"/>
    <property type="molecule type" value="Genomic_DNA"/>
</dbReference>
<evidence type="ECO:0000313" key="3">
    <source>
        <dbReference type="Proteomes" id="UP000070371"/>
    </source>
</evidence>
<accession>A0A126V1J6</accession>
<proteinExistence type="predicted"/>
<feature type="domain" description="Stress-response A/B barrel" evidence="1">
    <location>
        <begin position="2"/>
        <end position="100"/>
    </location>
</feature>
<dbReference type="AlphaFoldDB" id="A0A126V1J6"/>
<dbReference type="SMART" id="SM00886">
    <property type="entry name" value="Dabb"/>
    <property type="match status" value="1"/>
</dbReference>
<dbReference type="Proteomes" id="UP000070371">
    <property type="component" value="Chromosome"/>
</dbReference>
<dbReference type="InterPro" id="IPR013097">
    <property type="entry name" value="Dabb"/>
</dbReference>